<gene>
    <name evidence="2" type="ORF">D7223_31405</name>
</gene>
<feature type="transmembrane region" description="Helical" evidence="1">
    <location>
        <begin position="50"/>
        <end position="68"/>
    </location>
</feature>
<protein>
    <recommendedName>
        <fullName evidence="4">Low temperature requirement protein A</fullName>
    </recommendedName>
</protein>
<dbReference type="Proteomes" id="UP000281726">
    <property type="component" value="Unassembled WGS sequence"/>
</dbReference>
<keyword evidence="1" id="KW-0812">Transmembrane</keyword>
<reference evidence="2 3" key="1">
    <citation type="journal article" date="2004" name="Syst. Appl. Microbiol.">
        <title>Cryptoendolithic actinomycetes from antarctic sandstone rock samples: Micromonospora endolithica sp. nov. and two isolates related to Micromonospora coerulea Jensen 1932.</title>
        <authorList>
            <person name="Hirsch P."/>
            <person name="Mevs U."/>
            <person name="Kroppenstedt R.M."/>
            <person name="Schumann P."/>
            <person name="Stackebrandt E."/>
        </authorList>
    </citation>
    <scope>NUCLEOTIDE SEQUENCE [LARGE SCALE GENOMIC DNA]</scope>
    <source>
        <strain evidence="2 3">JCM 12677</strain>
    </source>
</reference>
<proteinExistence type="predicted"/>
<keyword evidence="3" id="KW-1185">Reference proteome</keyword>
<comment type="caution">
    <text evidence="2">The sequence shown here is derived from an EMBL/GenBank/DDBJ whole genome shotgun (WGS) entry which is preliminary data.</text>
</comment>
<feature type="transmembrane region" description="Helical" evidence="1">
    <location>
        <begin position="74"/>
        <end position="96"/>
    </location>
</feature>
<evidence type="ECO:0000313" key="3">
    <source>
        <dbReference type="Proteomes" id="UP000281726"/>
    </source>
</evidence>
<dbReference type="OrthoDB" id="7698234at2"/>
<dbReference type="AlphaFoldDB" id="A0A3A9YQL0"/>
<organism evidence="2 3">
    <name type="scientific">Micromonospora endolithica</name>
    <dbReference type="NCBI Taxonomy" id="230091"/>
    <lineage>
        <taxon>Bacteria</taxon>
        <taxon>Bacillati</taxon>
        <taxon>Actinomycetota</taxon>
        <taxon>Actinomycetes</taxon>
        <taxon>Micromonosporales</taxon>
        <taxon>Micromonosporaceae</taxon>
        <taxon>Micromonospora</taxon>
    </lineage>
</organism>
<evidence type="ECO:0008006" key="4">
    <source>
        <dbReference type="Google" id="ProtNLM"/>
    </source>
</evidence>
<keyword evidence="1" id="KW-1133">Transmembrane helix</keyword>
<accession>A0A3A9YQL0</accession>
<dbReference type="InterPro" id="IPR010640">
    <property type="entry name" value="Low_temperature_requirement_A"/>
</dbReference>
<feature type="transmembrane region" description="Helical" evidence="1">
    <location>
        <begin position="12"/>
        <end position="29"/>
    </location>
</feature>
<evidence type="ECO:0000256" key="1">
    <source>
        <dbReference type="SAM" id="Phobius"/>
    </source>
</evidence>
<sequence>MLLPDGDVRQLPPARVALWLLAIAIDVLGNTRLGLRHLAVRSAEHWADRYSLVIILGLGEAVISMGSAVVHTPIAIRIVVAGFLGTALLAALWWAYFGWDSSEGERALAAAARTRTMLARDAYT</sequence>
<evidence type="ECO:0000313" key="2">
    <source>
        <dbReference type="EMBL" id="RKN38250.1"/>
    </source>
</evidence>
<dbReference type="EMBL" id="RBAK01000022">
    <property type="protein sequence ID" value="RKN38250.1"/>
    <property type="molecule type" value="Genomic_DNA"/>
</dbReference>
<dbReference type="RefSeq" id="WP_120733157.1">
    <property type="nucleotide sequence ID" value="NZ_VLLO01000001.1"/>
</dbReference>
<keyword evidence="1" id="KW-0472">Membrane</keyword>
<name>A0A3A9YQL0_9ACTN</name>
<dbReference type="Pfam" id="PF06772">
    <property type="entry name" value="LtrA"/>
    <property type="match status" value="1"/>
</dbReference>